<evidence type="ECO:0000313" key="8">
    <source>
        <dbReference type="EMBL" id="CEG55518.1"/>
    </source>
</evidence>
<evidence type="ECO:0000256" key="7">
    <source>
        <dbReference type="ARBA" id="ARBA00023315"/>
    </source>
</evidence>
<dbReference type="InterPro" id="IPR011250">
    <property type="entry name" value="OMP/PagP_B-barrel"/>
</dbReference>
<dbReference type="GO" id="GO:0009279">
    <property type="term" value="C:cell outer membrane"/>
    <property type="evidence" value="ECO:0007669"/>
    <property type="project" value="UniProtKB-SubCell"/>
</dbReference>
<evidence type="ECO:0000256" key="4">
    <source>
        <dbReference type="ARBA" id="ARBA00022729"/>
    </source>
</evidence>
<comment type="subcellular location">
    <subcellularLocation>
        <location evidence="1">Cell outer membrane</location>
    </subcellularLocation>
</comment>
<dbReference type="EMBL" id="LN614827">
    <property type="protein sequence ID" value="CEG55518.1"/>
    <property type="molecule type" value="Genomic_DNA"/>
</dbReference>
<evidence type="ECO:0008006" key="10">
    <source>
        <dbReference type="Google" id="ProtNLM"/>
    </source>
</evidence>
<dbReference type="InterPro" id="IPR009746">
    <property type="entry name" value="LipidA_acyl_PagP"/>
</dbReference>
<dbReference type="KEGG" id="lfa:LFA_0031"/>
<reference evidence="9" key="1">
    <citation type="submission" date="2014-09" db="EMBL/GenBank/DDBJ databases">
        <authorList>
            <person name="Gomez-Valero L."/>
        </authorList>
    </citation>
    <scope>NUCLEOTIDE SEQUENCE [LARGE SCALE GENOMIC DNA]</scope>
    <source>
        <strain evidence="9">ATCC700992</strain>
    </source>
</reference>
<evidence type="ECO:0000313" key="9">
    <source>
        <dbReference type="Proteomes" id="UP000032430"/>
    </source>
</evidence>
<dbReference type="STRING" id="1212491.LFA_0031"/>
<organism evidence="8 9">
    <name type="scientific">Legionella fallonii LLAP-10</name>
    <dbReference type="NCBI Taxonomy" id="1212491"/>
    <lineage>
        <taxon>Bacteria</taxon>
        <taxon>Pseudomonadati</taxon>
        <taxon>Pseudomonadota</taxon>
        <taxon>Gammaproteobacteria</taxon>
        <taxon>Legionellales</taxon>
        <taxon>Legionellaceae</taxon>
        <taxon>Legionella</taxon>
    </lineage>
</organism>
<dbReference type="Proteomes" id="UP000032430">
    <property type="component" value="Chromosome I"/>
</dbReference>
<gene>
    <name evidence="8" type="ORF">LFA_0031</name>
</gene>
<evidence type="ECO:0000256" key="6">
    <source>
        <dbReference type="ARBA" id="ARBA00023237"/>
    </source>
</evidence>
<evidence type="ECO:0000256" key="5">
    <source>
        <dbReference type="ARBA" id="ARBA00023136"/>
    </source>
</evidence>
<name>A0A098FZ60_9GAMM</name>
<keyword evidence="5" id="KW-0472">Membrane</keyword>
<dbReference type="SUPFAM" id="SSF56925">
    <property type="entry name" value="OMPA-like"/>
    <property type="match status" value="1"/>
</dbReference>
<evidence type="ECO:0000256" key="2">
    <source>
        <dbReference type="ARBA" id="ARBA00006368"/>
    </source>
</evidence>
<accession>A0A098FZ60</accession>
<dbReference type="NCBIfam" id="NF008271">
    <property type="entry name" value="PRK11045.1"/>
    <property type="match status" value="1"/>
</dbReference>
<dbReference type="Pfam" id="PF07017">
    <property type="entry name" value="PagP"/>
    <property type="match status" value="1"/>
</dbReference>
<dbReference type="GO" id="GO:0016746">
    <property type="term" value="F:acyltransferase activity"/>
    <property type="evidence" value="ECO:0007669"/>
    <property type="project" value="UniProtKB-KW"/>
</dbReference>
<keyword evidence="6" id="KW-0998">Cell outer membrane</keyword>
<dbReference type="HOGENOM" id="CLU_104099_0_1_6"/>
<keyword evidence="7" id="KW-0012">Acyltransferase</keyword>
<evidence type="ECO:0000256" key="3">
    <source>
        <dbReference type="ARBA" id="ARBA00022679"/>
    </source>
</evidence>
<comment type="similarity">
    <text evidence="2">Belongs to the lipid A palmitoyltransferase family.</text>
</comment>
<keyword evidence="9" id="KW-1185">Reference proteome</keyword>
<dbReference type="OrthoDB" id="9156803at2"/>
<sequence>MKRLRSVDNSIVLAKISNFPALQYMKTQTFQPKLTSRHQRLIASSLLFVSLNAFTAEEPQACSHWLSFFKPACQRLHQIWTEGDTDLYLSGYAWHNRYIYSREKIRTYNEAAWGGGLGKSIFDEKGNWHGLYALAFLDSHKNVEPAVGYAYSKILQVNKDIKVGIGYSVLVTSRTDINHNIPFPGAVPWATLFLGKVSVAAAYIPGNSKNGNVLYIVGKYTF</sequence>
<dbReference type="Gene3D" id="2.40.160.20">
    <property type="match status" value="1"/>
</dbReference>
<keyword evidence="4" id="KW-0732">Signal</keyword>
<keyword evidence="3" id="KW-0808">Transferase</keyword>
<evidence type="ECO:0000256" key="1">
    <source>
        <dbReference type="ARBA" id="ARBA00004442"/>
    </source>
</evidence>
<dbReference type="AlphaFoldDB" id="A0A098FZ60"/>
<protein>
    <recommendedName>
        <fullName evidence="10">Lipid A palmitoyltransferase PagP</fullName>
    </recommendedName>
</protein>
<proteinExistence type="inferred from homology"/>